<organism evidence="9 10">
    <name type="scientific">Actinomadura pelletieri DSM 43383</name>
    <dbReference type="NCBI Taxonomy" id="1120940"/>
    <lineage>
        <taxon>Bacteria</taxon>
        <taxon>Bacillati</taxon>
        <taxon>Actinomycetota</taxon>
        <taxon>Actinomycetes</taxon>
        <taxon>Streptosporangiales</taxon>
        <taxon>Thermomonosporaceae</taxon>
        <taxon>Actinomadura</taxon>
    </lineage>
</organism>
<dbReference type="InterPro" id="IPR016039">
    <property type="entry name" value="Thiolase-like"/>
</dbReference>
<dbReference type="PROSITE" id="PS00737">
    <property type="entry name" value="THIOLASE_2"/>
    <property type="match status" value="1"/>
</dbReference>
<gene>
    <name evidence="9" type="ORF">BZB76_2194</name>
</gene>
<dbReference type="InterPro" id="IPR020613">
    <property type="entry name" value="Thiolase_CS"/>
</dbReference>
<feature type="active site" description="Proton acceptor" evidence="4">
    <location>
        <position position="416"/>
    </location>
</feature>
<evidence type="ECO:0000256" key="4">
    <source>
        <dbReference type="PIRSR" id="PIRSR000429-1"/>
    </source>
</evidence>
<dbReference type="InterPro" id="IPR002155">
    <property type="entry name" value="Thiolase"/>
</dbReference>
<comment type="similarity">
    <text evidence="1 5">Belongs to the thiolase-like superfamily. Thiolase family.</text>
</comment>
<protein>
    <submittedName>
        <fullName evidence="9">Acetyl-CoA acyltransferase</fullName>
    </submittedName>
</protein>
<dbReference type="OrthoDB" id="3761315at2"/>
<evidence type="ECO:0000259" key="7">
    <source>
        <dbReference type="Pfam" id="PF00108"/>
    </source>
</evidence>
<proteinExistence type="inferred from homology"/>
<dbReference type="PANTHER" id="PTHR43365">
    <property type="entry name" value="BLR7806 PROTEIN"/>
    <property type="match status" value="1"/>
</dbReference>
<evidence type="ECO:0000256" key="6">
    <source>
        <dbReference type="SAM" id="MobiDB-lite"/>
    </source>
</evidence>
<feature type="active site" description="Acyl-thioester intermediate" evidence="4">
    <location>
        <position position="91"/>
    </location>
</feature>
<dbReference type="CDD" id="cd00751">
    <property type="entry name" value="thiolase"/>
    <property type="match status" value="1"/>
</dbReference>
<evidence type="ECO:0000256" key="1">
    <source>
        <dbReference type="ARBA" id="ARBA00010982"/>
    </source>
</evidence>
<dbReference type="AlphaFoldDB" id="A0A495QTM7"/>
<evidence type="ECO:0000256" key="2">
    <source>
        <dbReference type="ARBA" id="ARBA00022679"/>
    </source>
</evidence>
<evidence type="ECO:0000256" key="5">
    <source>
        <dbReference type="RuleBase" id="RU003557"/>
    </source>
</evidence>
<feature type="active site" description="Proton acceptor" evidence="4">
    <location>
        <position position="386"/>
    </location>
</feature>
<dbReference type="RefSeq" id="WP_121434101.1">
    <property type="nucleotide sequence ID" value="NZ_RBWU01000002.1"/>
</dbReference>
<feature type="domain" description="Thiolase N-terminal" evidence="7">
    <location>
        <begin position="249"/>
        <end position="298"/>
    </location>
</feature>
<dbReference type="EMBL" id="RBWU01000002">
    <property type="protein sequence ID" value="RKS76829.1"/>
    <property type="molecule type" value="Genomic_DNA"/>
</dbReference>
<feature type="domain" description="Thiolase C-terminal" evidence="8">
    <location>
        <begin position="308"/>
        <end position="429"/>
    </location>
</feature>
<feature type="region of interest" description="Disordered" evidence="6">
    <location>
        <begin position="201"/>
        <end position="252"/>
    </location>
</feature>
<dbReference type="PIRSF" id="PIRSF000429">
    <property type="entry name" value="Ac-CoA_Ac_transf"/>
    <property type="match status" value="1"/>
</dbReference>
<reference evidence="9 10" key="1">
    <citation type="submission" date="2018-10" db="EMBL/GenBank/DDBJ databases">
        <title>Genomic Encyclopedia of Archaeal and Bacterial Type Strains, Phase II (KMG-II): from individual species to whole genera.</title>
        <authorList>
            <person name="Goeker M."/>
        </authorList>
    </citation>
    <scope>NUCLEOTIDE SEQUENCE [LARGE SCALE GENOMIC DNA]</scope>
    <source>
        <strain evidence="9 10">DSM 43383</strain>
    </source>
</reference>
<evidence type="ECO:0000313" key="9">
    <source>
        <dbReference type="EMBL" id="RKS76829.1"/>
    </source>
</evidence>
<keyword evidence="3 5" id="KW-0012">Acyltransferase</keyword>
<dbReference type="Pfam" id="PF00108">
    <property type="entry name" value="Thiolase_N"/>
    <property type="match status" value="2"/>
</dbReference>
<dbReference type="GO" id="GO:0016747">
    <property type="term" value="F:acyltransferase activity, transferring groups other than amino-acyl groups"/>
    <property type="evidence" value="ECO:0007669"/>
    <property type="project" value="InterPro"/>
</dbReference>
<evidence type="ECO:0000313" key="10">
    <source>
        <dbReference type="Proteomes" id="UP000274601"/>
    </source>
</evidence>
<dbReference type="Pfam" id="PF02803">
    <property type="entry name" value="Thiolase_C"/>
    <property type="match status" value="1"/>
</dbReference>
<keyword evidence="2 5" id="KW-0808">Transferase</keyword>
<evidence type="ECO:0000259" key="8">
    <source>
        <dbReference type="Pfam" id="PF02803"/>
    </source>
</evidence>
<keyword evidence="10" id="KW-1185">Reference proteome</keyword>
<dbReference type="NCBIfam" id="TIGR01930">
    <property type="entry name" value="AcCoA-C-Actrans"/>
    <property type="match status" value="1"/>
</dbReference>
<dbReference type="Proteomes" id="UP000274601">
    <property type="component" value="Unassembled WGS sequence"/>
</dbReference>
<feature type="domain" description="Thiolase N-terminal" evidence="7">
    <location>
        <begin position="5"/>
        <end position="203"/>
    </location>
</feature>
<name>A0A495QTM7_9ACTN</name>
<comment type="caution">
    <text evidence="9">The sequence shown here is derived from an EMBL/GenBank/DDBJ whole genome shotgun (WGS) entry which is preliminary data.</text>
</comment>
<dbReference type="InterPro" id="IPR020616">
    <property type="entry name" value="Thiolase_N"/>
</dbReference>
<sequence>MRDAVIVEAVRTPLGRGKTTGTLHDHHPADLLARTLRTLVERAGIDPAQVDDVIGGVVTQVGEQALNITRTAVLAAGFPESVPAMTVDRQCGSSQQALHIAAQGVQSGAYDIAIACGVESMSRVPMGTNAPPGSDPFGPMLAERYPGGLVGQGISAELIAARWDLSREELDAYAYESHRRAAEAWSNGEFAREVAWPGRRDETVRPVTEPTTPANPKPRTAAVHEGATTPTDRQARTAAVHEGAHSGPPGTSLEVLAGLKPAYYDPRMAERFPEIGWKVTAGNASPVNDGAAAVLVMGADVAARLGLRPRARFHAFAVTGDDPLLMLTAIIPATRKVLARAGLTLDAVDLFEVNEAFAPVVLAWQREIGADPARVNVRGGAIAIGHPLGASGARLMTTLLHALEDRGGRFGLQTMCEAGGQANATVIERL</sequence>
<dbReference type="Gene3D" id="3.40.47.10">
    <property type="match status" value="1"/>
</dbReference>
<accession>A0A495QTM7</accession>
<dbReference type="InterPro" id="IPR020617">
    <property type="entry name" value="Thiolase_C"/>
</dbReference>
<dbReference type="SUPFAM" id="SSF53901">
    <property type="entry name" value="Thiolase-like"/>
    <property type="match status" value="2"/>
</dbReference>
<evidence type="ECO:0000256" key="3">
    <source>
        <dbReference type="ARBA" id="ARBA00023315"/>
    </source>
</evidence>
<dbReference type="PANTHER" id="PTHR43365:SF1">
    <property type="entry name" value="ACETYL-COA C-ACYLTRANSFERASE"/>
    <property type="match status" value="1"/>
</dbReference>